<proteinExistence type="predicted"/>
<keyword evidence="2" id="KW-1185">Reference proteome</keyword>
<gene>
    <name evidence="1" type="ORF">LOK49_LG04G02729</name>
</gene>
<name>A0ACC0I1V3_9ERIC</name>
<protein>
    <submittedName>
        <fullName evidence="1">Uncharacterized protein</fullName>
    </submittedName>
</protein>
<accession>A0ACC0I1V3</accession>
<evidence type="ECO:0000313" key="2">
    <source>
        <dbReference type="Proteomes" id="UP001060215"/>
    </source>
</evidence>
<dbReference type="EMBL" id="CM045759">
    <property type="protein sequence ID" value="KAI8018705.1"/>
    <property type="molecule type" value="Genomic_DNA"/>
</dbReference>
<reference evidence="1 2" key="1">
    <citation type="journal article" date="2022" name="Plant J.">
        <title>Chromosome-level genome of Camellia lanceoleosa provides a valuable resource for understanding genome evolution and self-incompatibility.</title>
        <authorList>
            <person name="Gong W."/>
            <person name="Xiao S."/>
            <person name="Wang L."/>
            <person name="Liao Z."/>
            <person name="Chang Y."/>
            <person name="Mo W."/>
            <person name="Hu G."/>
            <person name="Li W."/>
            <person name="Zhao G."/>
            <person name="Zhu H."/>
            <person name="Hu X."/>
            <person name="Ji K."/>
            <person name="Xiang X."/>
            <person name="Song Q."/>
            <person name="Yuan D."/>
            <person name="Jin S."/>
            <person name="Zhang L."/>
        </authorList>
    </citation>
    <scope>NUCLEOTIDE SEQUENCE [LARGE SCALE GENOMIC DNA]</scope>
    <source>
        <strain evidence="1">SQ_2022a</strain>
    </source>
</reference>
<evidence type="ECO:0000313" key="1">
    <source>
        <dbReference type="EMBL" id="KAI8018705.1"/>
    </source>
</evidence>
<sequence>MEQSFFNLIYFLHCPGLAEIFLDILLSSVPIWLAVMIGLVIGWSWRPRWTGLLYLGLCSKLRFAWTAPPGGLEVLACLHGIFGWSETLVQVHLEGKGRFSSHDGTAGRKWR</sequence>
<dbReference type="Proteomes" id="UP001060215">
    <property type="component" value="Chromosome 2"/>
</dbReference>
<organism evidence="1 2">
    <name type="scientific">Camellia lanceoleosa</name>
    <dbReference type="NCBI Taxonomy" id="1840588"/>
    <lineage>
        <taxon>Eukaryota</taxon>
        <taxon>Viridiplantae</taxon>
        <taxon>Streptophyta</taxon>
        <taxon>Embryophyta</taxon>
        <taxon>Tracheophyta</taxon>
        <taxon>Spermatophyta</taxon>
        <taxon>Magnoliopsida</taxon>
        <taxon>eudicotyledons</taxon>
        <taxon>Gunneridae</taxon>
        <taxon>Pentapetalae</taxon>
        <taxon>asterids</taxon>
        <taxon>Ericales</taxon>
        <taxon>Theaceae</taxon>
        <taxon>Camellia</taxon>
    </lineage>
</organism>
<comment type="caution">
    <text evidence="1">The sequence shown here is derived from an EMBL/GenBank/DDBJ whole genome shotgun (WGS) entry which is preliminary data.</text>
</comment>